<keyword evidence="6 8" id="KW-0472">Membrane</keyword>
<feature type="transmembrane region" description="Helical" evidence="8">
    <location>
        <begin position="80"/>
        <end position="101"/>
    </location>
</feature>
<protein>
    <submittedName>
        <fullName evidence="10">Lycopene cyclase domain-containing protein</fullName>
    </submittedName>
</protein>
<evidence type="ECO:0000256" key="7">
    <source>
        <dbReference type="ARBA" id="ARBA00023235"/>
    </source>
</evidence>
<feature type="transmembrane region" description="Helical" evidence="8">
    <location>
        <begin position="6"/>
        <end position="24"/>
    </location>
</feature>
<feature type="domain" description="Lycopene cyclase" evidence="9">
    <location>
        <begin position="5"/>
        <end position="96"/>
    </location>
</feature>
<keyword evidence="7" id="KW-0413">Isomerase</keyword>
<reference evidence="10" key="1">
    <citation type="journal article" date="2018" name="Int. J. Syst. Evol. Microbiol.">
        <title>Jatrophihabitans telluris sp. nov., isolated from sediment soil of lava forest wetlands and the emended description of the genus Jatrophihabitans.</title>
        <authorList>
            <person name="Lee K.C."/>
            <person name="Suh M.K."/>
            <person name="Eom M.K."/>
            <person name="Kim K.K."/>
            <person name="Kim J.S."/>
            <person name="Kim D.S."/>
            <person name="Ko S.H."/>
            <person name="Shin Y.K."/>
            <person name="Lee J.S."/>
        </authorList>
    </citation>
    <scope>NUCLEOTIDE SEQUENCE</scope>
    <source>
        <strain evidence="10">N237</strain>
    </source>
</reference>
<evidence type="ECO:0000313" key="10">
    <source>
        <dbReference type="EMBL" id="UQX86860.1"/>
    </source>
</evidence>
<dbReference type="RefSeq" id="WP_249769252.1">
    <property type="nucleotide sequence ID" value="NZ_CP097332.1"/>
</dbReference>
<keyword evidence="5 8" id="KW-1133">Transmembrane helix</keyword>
<evidence type="ECO:0000256" key="1">
    <source>
        <dbReference type="ARBA" id="ARBA00004141"/>
    </source>
</evidence>
<keyword evidence="11" id="KW-1185">Reference proteome</keyword>
<comment type="subcellular location">
    <subcellularLocation>
        <location evidence="1">Membrane</location>
        <topology evidence="1">Multi-pass membrane protein</topology>
    </subcellularLocation>
</comment>
<proteinExistence type="predicted"/>
<evidence type="ECO:0000256" key="5">
    <source>
        <dbReference type="ARBA" id="ARBA00022989"/>
    </source>
</evidence>
<reference evidence="10" key="2">
    <citation type="submission" date="2022-05" db="EMBL/GenBank/DDBJ databases">
        <authorList>
            <person name="Kim J.-S."/>
            <person name="Lee K."/>
            <person name="Suh M."/>
            <person name="Eom M."/>
            <person name="Kim J.-S."/>
            <person name="Kim D.-S."/>
            <person name="Ko S.-H."/>
            <person name="Shin Y."/>
            <person name="Lee J.-S."/>
        </authorList>
    </citation>
    <scope>NUCLEOTIDE SEQUENCE</scope>
    <source>
        <strain evidence="10">N237</strain>
    </source>
</reference>
<name>A0ABY4QTJ3_9ACTN</name>
<comment type="pathway">
    <text evidence="2">Carotenoid biosynthesis.</text>
</comment>
<dbReference type="NCBIfam" id="TIGR03462">
    <property type="entry name" value="CarR_dom_SF"/>
    <property type="match status" value="1"/>
</dbReference>
<gene>
    <name evidence="10" type="ORF">M6D93_11130</name>
</gene>
<feature type="transmembrane region" description="Helical" evidence="8">
    <location>
        <begin position="36"/>
        <end position="60"/>
    </location>
</feature>
<dbReference type="InterPro" id="IPR017825">
    <property type="entry name" value="Lycopene_cyclase_dom"/>
</dbReference>
<dbReference type="Pfam" id="PF18916">
    <property type="entry name" value="Lycopene_cyc"/>
    <property type="match status" value="1"/>
</dbReference>
<evidence type="ECO:0000256" key="4">
    <source>
        <dbReference type="ARBA" id="ARBA00022746"/>
    </source>
</evidence>
<sequence length="114" mass="12873">MRNLSYLAVLFGCLACVAPLAVSVRGRLAGYRRRLGLSVLATFVVFTTWDLYAIHAHHWTYSRIRTTRVLLPGKLPIEEAMFFIVIPLCVILTFEMVSLVSQNARARHDDRAAP</sequence>
<dbReference type="Proteomes" id="UP001056336">
    <property type="component" value="Chromosome"/>
</dbReference>
<keyword evidence="4" id="KW-0125">Carotenoid biosynthesis</keyword>
<keyword evidence="3 8" id="KW-0812">Transmembrane</keyword>
<dbReference type="EMBL" id="CP097332">
    <property type="protein sequence ID" value="UQX86860.1"/>
    <property type="molecule type" value="Genomic_DNA"/>
</dbReference>
<organism evidence="10 11">
    <name type="scientific">Jatrophihabitans telluris</name>
    <dbReference type="NCBI Taxonomy" id="2038343"/>
    <lineage>
        <taxon>Bacteria</taxon>
        <taxon>Bacillati</taxon>
        <taxon>Actinomycetota</taxon>
        <taxon>Actinomycetes</taxon>
        <taxon>Jatrophihabitantales</taxon>
        <taxon>Jatrophihabitantaceae</taxon>
        <taxon>Jatrophihabitans</taxon>
    </lineage>
</organism>
<evidence type="ECO:0000256" key="3">
    <source>
        <dbReference type="ARBA" id="ARBA00022692"/>
    </source>
</evidence>
<evidence type="ECO:0000256" key="8">
    <source>
        <dbReference type="SAM" id="Phobius"/>
    </source>
</evidence>
<evidence type="ECO:0000313" key="11">
    <source>
        <dbReference type="Proteomes" id="UP001056336"/>
    </source>
</evidence>
<evidence type="ECO:0000256" key="2">
    <source>
        <dbReference type="ARBA" id="ARBA00004829"/>
    </source>
</evidence>
<evidence type="ECO:0000256" key="6">
    <source>
        <dbReference type="ARBA" id="ARBA00023136"/>
    </source>
</evidence>
<evidence type="ECO:0000259" key="9">
    <source>
        <dbReference type="Pfam" id="PF18916"/>
    </source>
</evidence>
<accession>A0ABY4QTJ3</accession>